<accession>A0ABY1TP53</accession>
<sequence>MAVRLRHSQFGRVVLLTKSGRLSTRMRGFLNIRGELYKAPWRDASLENVRLGGVALRKRAQEGARPSYAGFSPWRARPCVSNFATVPPIL</sequence>
<keyword evidence="2" id="KW-1185">Reference proteome</keyword>
<comment type="caution">
    <text evidence="1">The sequence shown here is derived from an EMBL/GenBank/DDBJ whole genome shotgun (WGS) entry which is preliminary data.</text>
</comment>
<gene>
    <name evidence="1" type="ORF">XAP6984_250057</name>
</gene>
<evidence type="ECO:0000313" key="1">
    <source>
        <dbReference type="EMBL" id="SON78323.1"/>
    </source>
</evidence>
<proteinExistence type="predicted"/>
<reference evidence="1 2" key="1">
    <citation type="submission" date="2017-10" db="EMBL/GenBank/DDBJ databases">
        <authorList>
            <person name="Regsiter A."/>
            <person name="William W."/>
        </authorList>
    </citation>
    <scope>NUCLEOTIDE SEQUENCE [LARGE SCALE GENOMIC DNA]</scope>
    <source>
        <strain evidence="1 2">CFBP6984</strain>
    </source>
</reference>
<name>A0ABY1TP53_XANCH</name>
<protein>
    <submittedName>
        <fullName evidence="1">Uncharacterized protein</fullName>
    </submittedName>
</protein>
<evidence type="ECO:0000313" key="2">
    <source>
        <dbReference type="Proteomes" id="UP000234181"/>
    </source>
</evidence>
<dbReference type="Proteomes" id="UP000234181">
    <property type="component" value="Unassembled WGS sequence"/>
</dbReference>
<organism evidence="1 2">
    <name type="scientific">Xanthomonas campestris pv. phaseoli</name>
    <dbReference type="NCBI Taxonomy" id="317013"/>
    <lineage>
        <taxon>Bacteria</taxon>
        <taxon>Pseudomonadati</taxon>
        <taxon>Pseudomonadota</taxon>
        <taxon>Gammaproteobacteria</taxon>
        <taxon>Lysobacterales</taxon>
        <taxon>Lysobacteraceae</taxon>
        <taxon>Xanthomonas</taxon>
    </lineage>
</organism>
<dbReference type="EMBL" id="OCYT01000079">
    <property type="protein sequence ID" value="SON78323.1"/>
    <property type="molecule type" value="Genomic_DNA"/>
</dbReference>